<organism evidence="1 2">
    <name type="scientific">Anaerotignum faecicola</name>
    <dbReference type="NCBI Taxonomy" id="2358141"/>
    <lineage>
        <taxon>Bacteria</taxon>
        <taxon>Bacillati</taxon>
        <taxon>Bacillota</taxon>
        <taxon>Clostridia</taxon>
        <taxon>Lachnospirales</taxon>
        <taxon>Anaerotignaceae</taxon>
        <taxon>Anaerotignum</taxon>
    </lineage>
</organism>
<keyword evidence="2" id="KW-1185">Reference proteome</keyword>
<accession>A0A401LE93</accession>
<reference evidence="1 2" key="1">
    <citation type="submission" date="2018-10" db="EMBL/GenBank/DDBJ databases">
        <title>Draft Genome Sequence of Anaerotignum sp. KCTC 15736.</title>
        <authorList>
            <person name="Choi S.H."/>
            <person name="Kim J.S."/>
            <person name="Kang S.W."/>
            <person name="Lee J.S."/>
            <person name="Park S.H."/>
        </authorList>
    </citation>
    <scope>NUCLEOTIDE SEQUENCE [LARGE SCALE GENOMIC DNA]</scope>
    <source>
        <strain evidence="1 2">KCTC 15736</strain>
    </source>
</reference>
<name>A0A401LE93_9FIRM</name>
<evidence type="ECO:0000313" key="1">
    <source>
        <dbReference type="EMBL" id="GCB29886.1"/>
    </source>
</evidence>
<dbReference type="EMBL" id="BHVZ01000004">
    <property type="protein sequence ID" value="GCB29886.1"/>
    <property type="molecule type" value="Genomic_DNA"/>
</dbReference>
<proteinExistence type="predicted"/>
<comment type="caution">
    <text evidence="1">The sequence shown here is derived from an EMBL/GenBank/DDBJ whole genome shotgun (WGS) entry which is preliminary data.</text>
</comment>
<gene>
    <name evidence="1" type="ORF">KGMB03357_15470</name>
</gene>
<protein>
    <submittedName>
        <fullName evidence="1">Uncharacterized protein</fullName>
    </submittedName>
</protein>
<dbReference type="Proteomes" id="UP000287361">
    <property type="component" value="Unassembled WGS sequence"/>
</dbReference>
<evidence type="ECO:0000313" key="2">
    <source>
        <dbReference type="Proteomes" id="UP000287361"/>
    </source>
</evidence>
<dbReference type="AlphaFoldDB" id="A0A401LE93"/>
<sequence>MSSNVKNQICQIIQLDKGSLYGAHYVYTFGYEEYVHTNKTNVYFMIADGWNSGVRYILYDKDKMLTLVTVKF</sequence>